<keyword evidence="2" id="KW-1185">Reference proteome</keyword>
<evidence type="ECO:0000313" key="1">
    <source>
        <dbReference type="EMBL" id="PTQ97954.1"/>
    </source>
</evidence>
<evidence type="ECO:0000313" key="2">
    <source>
        <dbReference type="Proteomes" id="UP000244168"/>
    </source>
</evidence>
<comment type="caution">
    <text evidence="1">The sequence shown here is derived from an EMBL/GenBank/DDBJ whole genome shotgun (WGS) entry which is preliminary data.</text>
</comment>
<organism evidence="1 2">
    <name type="scientific">Mucilaginibacter yixingensis</name>
    <dbReference type="NCBI Taxonomy" id="1295612"/>
    <lineage>
        <taxon>Bacteria</taxon>
        <taxon>Pseudomonadati</taxon>
        <taxon>Bacteroidota</taxon>
        <taxon>Sphingobacteriia</taxon>
        <taxon>Sphingobacteriales</taxon>
        <taxon>Sphingobacteriaceae</taxon>
        <taxon>Mucilaginibacter</taxon>
    </lineage>
</organism>
<gene>
    <name evidence="1" type="ORF">C8P68_103113</name>
</gene>
<accession>A0A2T5JAR0</accession>
<reference evidence="1 2" key="1">
    <citation type="submission" date="2018-04" db="EMBL/GenBank/DDBJ databases">
        <title>Genomic Encyclopedia of Archaeal and Bacterial Type Strains, Phase II (KMG-II): from individual species to whole genera.</title>
        <authorList>
            <person name="Goeker M."/>
        </authorList>
    </citation>
    <scope>NUCLEOTIDE SEQUENCE [LARGE SCALE GENOMIC DNA]</scope>
    <source>
        <strain evidence="1 2">DSM 26809</strain>
    </source>
</reference>
<dbReference type="AlphaFoldDB" id="A0A2T5JAR0"/>
<dbReference type="EMBL" id="QAOQ01000003">
    <property type="protein sequence ID" value="PTQ97954.1"/>
    <property type="molecule type" value="Genomic_DNA"/>
</dbReference>
<dbReference type="Proteomes" id="UP000244168">
    <property type="component" value="Unassembled WGS sequence"/>
</dbReference>
<protein>
    <submittedName>
        <fullName evidence="1">Uncharacterized protein</fullName>
    </submittedName>
</protein>
<proteinExistence type="predicted"/>
<name>A0A2T5JAR0_9SPHI</name>
<sequence length="77" mass="8618">MLSSVETRAVAYPGHLIGAIRPSRALRQAQDDIQRSFHYVTQPIISDLSFRTNKLGFARCVRRNLSPHAMQIGPSIV</sequence>